<feature type="transmembrane region" description="Helical" evidence="8">
    <location>
        <begin position="6"/>
        <end position="23"/>
    </location>
</feature>
<keyword evidence="8" id="KW-0472">Membrane</keyword>
<evidence type="ECO:0000313" key="10">
    <source>
        <dbReference type="WBParaSite" id="PTRK_0000477400.1"/>
    </source>
</evidence>
<evidence type="ECO:0000256" key="8">
    <source>
        <dbReference type="SAM" id="Phobius"/>
    </source>
</evidence>
<keyword evidence="7" id="KW-0446">Lipid-binding</keyword>
<dbReference type="Proteomes" id="UP000038045">
    <property type="component" value="Unplaced"/>
</dbReference>
<dbReference type="PANTHER" id="PTHR31418">
    <property type="entry name" value="FATTY-ACID AND RETINOL-BINDING PROTEIN 1"/>
    <property type="match status" value="1"/>
</dbReference>
<dbReference type="Pfam" id="PF05823">
    <property type="entry name" value="Gp-FAR-1"/>
    <property type="match status" value="1"/>
</dbReference>
<dbReference type="AlphaFoldDB" id="A0A0N4ZB61"/>
<dbReference type="InterPro" id="IPR008632">
    <property type="entry name" value="Gp-FAR-1"/>
</dbReference>
<evidence type="ECO:0000256" key="3">
    <source>
        <dbReference type="ARBA" id="ARBA00017453"/>
    </source>
</evidence>
<evidence type="ECO:0000256" key="5">
    <source>
        <dbReference type="ARBA" id="ARBA00022729"/>
    </source>
</evidence>
<evidence type="ECO:0000256" key="2">
    <source>
        <dbReference type="ARBA" id="ARBA00006648"/>
    </source>
</evidence>
<name>A0A0N4ZB61_PARTI</name>
<keyword evidence="4" id="KW-0964">Secreted</keyword>
<evidence type="ECO:0000256" key="6">
    <source>
        <dbReference type="ARBA" id="ARBA00023054"/>
    </source>
</evidence>
<evidence type="ECO:0000256" key="4">
    <source>
        <dbReference type="ARBA" id="ARBA00022525"/>
    </source>
</evidence>
<evidence type="ECO:0000313" key="9">
    <source>
        <dbReference type="Proteomes" id="UP000038045"/>
    </source>
</evidence>
<evidence type="ECO:0000256" key="7">
    <source>
        <dbReference type="ARBA" id="ARBA00023121"/>
    </source>
</evidence>
<organism evidence="9 10">
    <name type="scientific">Parastrongyloides trichosuri</name>
    <name type="common">Possum-specific nematode worm</name>
    <dbReference type="NCBI Taxonomy" id="131310"/>
    <lineage>
        <taxon>Eukaryota</taxon>
        <taxon>Metazoa</taxon>
        <taxon>Ecdysozoa</taxon>
        <taxon>Nematoda</taxon>
        <taxon>Chromadorea</taxon>
        <taxon>Rhabditida</taxon>
        <taxon>Tylenchina</taxon>
        <taxon>Panagrolaimomorpha</taxon>
        <taxon>Strongyloidoidea</taxon>
        <taxon>Strongyloididae</taxon>
        <taxon>Parastrongyloides</taxon>
    </lineage>
</organism>
<accession>A0A0N4ZB61</accession>
<keyword evidence="8" id="KW-1133">Transmembrane helix</keyword>
<reference evidence="10" key="1">
    <citation type="submission" date="2017-02" db="UniProtKB">
        <authorList>
            <consortium name="WormBaseParasite"/>
        </authorList>
    </citation>
    <scope>IDENTIFICATION</scope>
</reference>
<sequence length="185" mass="22019">MNKLLGIIICVHLITIIYMYVLPDPDKVPYMFRHLVPKQFHDRLFKMSDDDRNAVKQIIARHNEYKNINEALNALKIIRPSLYNLSIEIKEYIDEKLSLLEPEAKKYITKRIDDYRKIRPTIEHKTTYSEINETLRHTISDFIKLPESAKESIRKTFPNIMQYVTSPKFKKLVKGMLDDINYDDM</sequence>
<dbReference type="WBParaSite" id="PTRK_0000477400.1">
    <property type="protein sequence ID" value="PTRK_0000477400.1"/>
    <property type="gene ID" value="PTRK_0000477400"/>
</dbReference>
<comment type="subcellular location">
    <subcellularLocation>
        <location evidence="1">Secreted</location>
    </subcellularLocation>
</comment>
<keyword evidence="6" id="KW-0175">Coiled coil</keyword>
<keyword evidence="8" id="KW-0812">Transmembrane</keyword>
<comment type="similarity">
    <text evidence="2">Belongs to the fatty-acid and retinol-binding protein (FARBP) family.</text>
</comment>
<keyword evidence="9" id="KW-1185">Reference proteome</keyword>
<dbReference type="PANTHER" id="PTHR31418:SF7">
    <property type="entry name" value="FATTY-ACID AND RETINOL-BINDING PROTEIN 1"/>
    <property type="match status" value="1"/>
</dbReference>
<evidence type="ECO:0000256" key="1">
    <source>
        <dbReference type="ARBA" id="ARBA00004613"/>
    </source>
</evidence>
<dbReference type="GO" id="GO:0005576">
    <property type="term" value="C:extracellular region"/>
    <property type="evidence" value="ECO:0007669"/>
    <property type="project" value="UniProtKB-SubCell"/>
</dbReference>
<protein>
    <recommendedName>
        <fullName evidence="3">Fatty-acid and retinol-binding protein 1</fullName>
    </recommendedName>
</protein>
<proteinExistence type="inferred from homology"/>
<dbReference type="GO" id="GO:0008289">
    <property type="term" value="F:lipid binding"/>
    <property type="evidence" value="ECO:0007669"/>
    <property type="project" value="UniProtKB-KW"/>
</dbReference>
<dbReference type="STRING" id="131310.A0A0N4ZB61"/>
<keyword evidence="5" id="KW-0732">Signal</keyword>
<dbReference type="Gene3D" id="1.20.120.1100">
    <property type="match status" value="1"/>
</dbReference>